<dbReference type="GO" id="GO:0006909">
    <property type="term" value="P:phagocytosis"/>
    <property type="evidence" value="ECO:0007669"/>
    <property type="project" value="TreeGrafter"/>
</dbReference>
<dbReference type="GO" id="GO:0005737">
    <property type="term" value="C:cytoplasm"/>
    <property type="evidence" value="ECO:0007669"/>
    <property type="project" value="TreeGrafter"/>
</dbReference>
<keyword evidence="6" id="KW-0560">Oxidoreductase</keyword>
<dbReference type="Proteomes" id="UP000887565">
    <property type="component" value="Unplaced"/>
</dbReference>
<dbReference type="GO" id="GO:0106140">
    <property type="term" value="F:P-TEFb complex binding"/>
    <property type="evidence" value="ECO:0007669"/>
    <property type="project" value="TreeGrafter"/>
</dbReference>
<dbReference type="InterPro" id="IPR050910">
    <property type="entry name" value="JMJD6_ArgDemeth/LysHydrox"/>
</dbReference>
<evidence type="ECO:0000256" key="11">
    <source>
        <dbReference type="ARBA" id="ARBA00038068"/>
    </source>
</evidence>
<evidence type="ECO:0000256" key="2">
    <source>
        <dbReference type="ARBA" id="ARBA00004123"/>
    </source>
</evidence>
<dbReference type="PROSITE" id="PS51184">
    <property type="entry name" value="JMJC"/>
    <property type="match status" value="1"/>
</dbReference>
<dbReference type="AlphaFoldDB" id="A0A915LBM5"/>
<name>A0A915LBM5_ROMCU</name>
<reference evidence="15" key="1">
    <citation type="submission" date="2022-11" db="UniProtKB">
        <authorList>
            <consortium name="WormBaseParasite"/>
        </authorList>
    </citation>
    <scope>IDENTIFICATION</scope>
</reference>
<feature type="compositionally biased region" description="Low complexity" evidence="12">
    <location>
        <begin position="325"/>
        <end position="345"/>
    </location>
</feature>
<dbReference type="PANTHER" id="PTHR12480">
    <property type="entry name" value="ARGININE DEMETHYLASE AND LYSYL-HYDROXYLASE JMJD"/>
    <property type="match status" value="1"/>
</dbReference>
<evidence type="ECO:0000256" key="6">
    <source>
        <dbReference type="ARBA" id="ARBA00023002"/>
    </source>
</evidence>
<dbReference type="OMA" id="NAWVAMR"/>
<evidence type="ECO:0000259" key="13">
    <source>
        <dbReference type="PROSITE" id="PS51184"/>
    </source>
</evidence>
<keyword evidence="4" id="KW-0156">Chromatin regulator</keyword>
<evidence type="ECO:0000313" key="15">
    <source>
        <dbReference type="WBParaSite" id="nRc.2.0.1.t47753-RA"/>
    </source>
</evidence>
<feature type="domain" description="JmjC" evidence="13">
    <location>
        <begin position="143"/>
        <end position="290"/>
    </location>
</feature>
<feature type="compositionally biased region" description="Basic and acidic residues" evidence="12">
    <location>
        <begin position="352"/>
        <end position="366"/>
    </location>
</feature>
<keyword evidence="10" id="KW-0539">Nucleus</keyword>
<proteinExistence type="inferred from homology"/>
<keyword evidence="9" id="KW-0804">Transcription</keyword>
<dbReference type="SUPFAM" id="SSF51197">
    <property type="entry name" value="Clavaminate synthase-like"/>
    <property type="match status" value="1"/>
</dbReference>
<evidence type="ECO:0000256" key="10">
    <source>
        <dbReference type="ARBA" id="ARBA00023242"/>
    </source>
</evidence>
<keyword evidence="8" id="KW-0805">Transcription regulation</keyword>
<dbReference type="WBParaSite" id="nRc.2.0.1.t47753-RA">
    <property type="protein sequence ID" value="nRc.2.0.1.t47753-RA"/>
    <property type="gene ID" value="nRc.2.0.1.g47753"/>
</dbReference>
<dbReference type="GO" id="GO:0005634">
    <property type="term" value="C:nucleus"/>
    <property type="evidence" value="ECO:0007669"/>
    <property type="project" value="UniProtKB-SubCell"/>
</dbReference>
<keyword evidence="3" id="KW-0479">Metal-binding</keyword>
<evidence type="ECO:0000256" key="5">
    <source>
        <dbReference type="ARBA" id="ARBA00022964"/>
    </source>
</evidence>
<keyword evidence="14" id="KW-1185">Reference proteome</keyword>
<evidence type="ECO:0000256" key="12">
    <source>
        <dbReference type="SAM" id="MobiDB-lite"/>
    </source>
</evidence>
<organism evidence="14 15">
    <name type="scientific">Romanomermis culicivorax</name>
    <name type="common">Nematode worm</name>
    <dbReference type="NCBI Taxonomy" id="13658"/>
    <lineage>
        <taxon>Eukaryota</taxon>
        <taxon>Metazoa</taxon>
        <taxon>Ecdysozoa</taxon>
        <taxon>Nematoda</taxon>
        <taxon>Enoplea</taxon>
        <taxon>Dorylaimia</taxon>
        <taxon>Mermithida</taxon>
        <taxon>Mermithoidea</taxon>
        <taxon>Mermithidae</taxon>
        <taxon>Romanomermis</taxon>
    </lineage>
</organism>
<dbReference type="InterPro" id="IPR041667">
    <property type="entry name" value="Cupin_8"/>
</dbReference>
<evidence type="ECO:0000256" key="1">
    <source>
        <dbReference type="ARBA" id="ARBA00001954"/>
    </source>
</evidence>
<evidence type="ECO:0000256" key="9">
    <source>
        <dbReference type="ARBA" id="ARBA00023163"/>
    </source>
</evidence>
<sequence>MPAKESRTFKRVKVAKDAARPELKNFGWETLNLYQRFDCDIDKCRDDLERINGSVFSVEKFVEKYERPNIPVILTNVQLDWQANEKWTISRLNKKYRNQKFKCGEDDDGYSVKIKMKYFIDYMYNQKDDSPLYIFDSSFGDRRKVQQLLEDYVVPEFFQDDLFRYAKERRRPPYRWFVLGPARSGTGIHIDPLGTSAWNALVVGHKRWCLFPPDTPKEMLKVPKGQGGKHGSEAVTWFSIEVVQRPGETIFVPSGWWHVVLNLDTTIAITQNMCSKSNLPVVWRKTYFGRPKLARSWYKRLKAKRPELAEVCDRVDLNKSNGQYSDSSSDSSSSSSSSSSGSSSESESESPDSGRGRSDDLKRRKK</sequence>
<dbReference type="GO" id="GO:0046872">
    <property type="term" value="F:metal ion binding"/>
    <property type="evidence" value="ECO:0007669"/>
    <property type="project" value="UniProtKB-KW"/>
</dbReference>
<evidence type="ECO:0000313" key="14">
    <source>
        <dbReference type="Proteomes" id="UP000887565"/>
    </source>
</evidence>
<dbReference type="Gene3D" id="1.20.1280.270">
    <property type="match status" value="1"/>
</dbReference>
<evidence type="ECO:0000256" key="7">
    <source>
        <dbReference type="ARBA" id="ARBA00023004"/>
    </source>
</evidence>
<comment type="subcellular location">
    <subcellularLocation>
        <location evidence="2">Nucleus</location>
    </subcellularLocation>
</comment>
<evidence type="ECO:0000256" key="4">
    <source>
        <dbReference type="ARBA" id="ARBA00022853"/>
    </source>
</evidence>
<keyword evidence="5" id="KW-0223">Dioxygenase</keyword>
<protein>
    <submittedName>
        <fullName evidence="15">JmjC domain-containing protein</fullName>
    </submittedName>
</protein>
<dbReference type="InterPro" id="IPR003347">
    <property type="entry name" value="JmjC_dom"/>
</dbReference>
<dbReference type="GO" id="GO:0033749">
    <property type="term" value="F:histone H4R3 demethylase activity"/>
    <property type="evidence" value="ECO:0007669"/>
    <property type="project" value="TreeGrafter"/>
</dbReference>
<dbReference type="SMART" id="SM00558">
    <property type="entry name" value="JmjC"/>
    <property type="match status" value="1"/>
</dbReference>
<keyword evidence="7" id="KW-0408">Iron</keyword>
<accession>A0A915LBM5</accession>
<evidence type="ECO:0000256" key="3">
    <source>
        <dbReference type="ARBA" id="ARBA00022723"/>
    </source>
</evidence>
<comment type="cofactor">
    <cofactor evidence="1">
        <name>Fe(2+)</name>
        <dbReference type="ChEBI" id="CHEBI:29033"/>
    </cofactor>
</comment>
<evidence type="ECO:0000256" key="8">
    <source>
        <dbReference type="ARBA" id="ARBA00023015"/>
    </source>
</evidence>
<dbReference type="Gene3D" id="2.60.120.650">
    <property type="entry name" value="Cupin"/>
    <property type="match status" value="1"/>
</dbReference>
<dbReference type="PANTHER" id="PTHR12480:SF32">
    <property type="entry name" value="BIFUNCTIONAL ARGININE DEMETHYLASE AND LYSYL-HYDROXYLASE JMJD6"/>
    <property type="match status" value="1"/>
</dbReference>
<feature type="region of interest" description="Disordered" evidence="12">
    <location>
        <begin position="318"/>
        <end position="366"/>
    </location>
</feature>
<dbReference type="Pfam" id="PF13621">
    <property type="entry name" value="Cupin_8"/>
    <property type="match status" value="1"/>
</dbReference>
<comment type="similarity">
    <text evidence="11">Belongs to the JMJD6 family.</text>
</comment>